<feature type="transmembrane region" description="Helical" evidence="5">
    <location>
        <begin position="198"/>
        <end position="217"/>
    </location>
</feature>
<feature type="transmembrane region" description="Helical" evidence="5">
    <location>
        <begin position="7"/>
        <end position="40"/>
    </location>
</feature>
<evidence type="ECO:0000256" key="2">
    <source>
        <dbReference type="ARBA" id="ARBA00022692"/>
    </source>
</evidence>
<keyword evidence="2 5" id="KW-0812">Transmembrane</keyword>
<protein>
    <recommendedName>
        <fullName evidence="5">Probable membrane transporter protein</fullName>
    </recommendedName>
</protein>
<keyword evidence="5" id="KW-1003">Cell membrane</keyword>
<feature type="transmembrane region" description="Helical" evidence="5">
    <location>
        <begin position="258"/>
        <end position="276"/>
    </location>
</feature>
<dbReference type="InterPro" id="IPR002781">
    <property type="entry name" value="TM_pro_TauE-like"/>
</dbReference>
<dbReference type="PANTHER" id="PTHR43701:SF2">
    <property type="entry name" value="MEMBRANE TRANSPORTER PROTEIN YJNA-RELATED"/>
    <property type="match status" value="1"/>
</dbReference>
<proteinExistence type="inferred from homology"/>
<feature type="transmembrane region" description="Helical" evidence="5">
    <location>
        <begin position="78"/>
        <end position="99"/>
    </location>
</feature>
<gene>
    <name evidence="6" type="ORF">SAMN05421847_2402</name>
</gene>
<feature type="transmembrane region" description="Helical" evidence="5">
    <location>
        <begin position="229"/>
        <end position="246"/>
    </location>
</feature>
<name>A0A1H6AER1_9FLAO</name>
<evidence type="ECO:0000313" key="7">
    <source>
        <dbReference type="Proteomes" id="UP000236738"/>
    </source>
</evidence>
<dbReference type="OrthoDB" id="9777163at2"/>
<feature type="transmembrane region" description="Helical" evidence="5">
    <location>
        <begin position="157"/>
        <end position="178"/>
    </location>
</feature>
<reference evidence="7" key="1">
    <citation type="submission" date="2016-10" db="EMBL/GenBank/DDBJ databases">
        <authorList>
            <person name="Varghese N."/>
            <person name="Submissions S."/>
        </authorList>
    </citation>
    <scope>NUCLEOTIDE SEQUENCE [LARGE SCALE GENOMIC DNA]</scope>
    <source>
        <strain evidence="7">DSM 21580</strain>
    </source>
</reference>
<dbReference type="RefSeq" id="WP_103914273.1">
    <property type="nucleotide sequence ID" value="NZ_FNUS01000006.1"/>
</dbReference>
<feature type="transmembrane region" description="Helical" evidence="5">
    <location>
        <begin position="105"/>
        <end position="122"/>
    </location>
</feature>
<keyword evidence="4 5" id="KW-0472">Membrane</keyword>
<dbReference type="AlphaFoldDB" id="A0A1H6AER1"/>
<feature type="transmembrane region" description="Helical" evidence="5">
    <location>
        <begin position="46"/>
        <end position="66"/>
    </location>
</feature>
<dbReference type="GO" id="GO:0005886">
    <property type="term" value="C:plasma membrane"/>
    <property type="evidence" value="ECO:0007669"/>
    <property type="project" value="UniProtKB-SubCell"/>
</dbReference>
<dbReference type="InterPro" id="IPR051598">
    <property type="entry name" value="TSUP/Inactive_protease-like"/>
</dbReference>
<evidence type="ECO:0000256" key="3">
    <source>
        <dbReference type="ARBA" id="ARBA00022989"/>
    </source>
</evidence>
<comment type="subcellular location">
    <subcellularLocation>
        <location evidence="5">Cell membrane</location>
        <topology evidence="5">Multi-pass membrane protein</topology>
    </subcellularLocation>
    <subcellularLocation>
        <location evidence="1">Membrane</location>
        <topology evidence="1">Multi-pass membrane protein</topology>
    </subcellularLocation>
</comment>
<dbReference type="Proteomes" id="UP000236738">
    <property type="component" value="Unassembled WGS sequence"/>
</dbReference>
<keyword evidence="3 5" id="KW-1133">Transmembrane helix</keyword>
<evidence type="ECO:0000256" key="5">
    <source>
        <dbReference type="RuleBase" id="RU363041"/>
    </source>
</evidence>
<dbReference type="Pfam" id="PF01925">
    <property type="entry name" value="TauE"/>
    <property type="match status" value="1"/>
</dbReference>
<dbReference type="PANTHER" id="PTHR43701">
    <property type="entry name" value="MEMBRANE TRANSPORTER PROTEIN MJ0441-RELATED"/>
    <property type="match status" value="1"/>
</dbReference>
<evidence type="ECO:0000256" key="1">
    <source>
        <dbReference type="ARBA" id="ARBA00004141"/>
    </source>
</evidence>
<sequence length="278" mass="30422">MSAEIFIVLIVIISFIISLYGSLVGFGGGIFMVPVLITFFHYPLNLAVGSCMISLVGSALISTYYNRKNSFVDFKIGILLEIPTVIGVVVGSLLLNYIAAEKLEYLFAAMVFFLGLSFFFKFNKDKSNNKDGLFAKLNKTKPAFVIKNHKNFVAYRVSLIMMIFFGSASGILAGLFGVGGGFMKTPIMLKVFKIPAKIATATALFMIVITSVTGSFSHYMQGHIIFEKAWPVALGFALGAFVGKKFNAKLRDKTLENMIGGGLLLTALVMTVNFIFNR</sequence>
<evidence type="ECO:0000313" key="6">
    <source>
        <dbReference type="EMBL" id="SEG47198.1"/>
    </source>
</evidence>
<comment type="similarity">
    <text evidence="5">Belongs to the 4-toluene sulfonate uptake permease (TSUP) (TC 2.A.102) family.</text>
</comment>
<evidence type="ECO:0000256" key="4">
    <source>
        <dbReference type="ARBA" id="ARBA00023136"/>
    </source>
</evidence>
<organism evidence="6 7">
    <name type="scientific">Halpernia humi</name>
    <dbReference type="NCBI Taxonomy" id="493375"/>
    <lineage>
        <taxon>Bacteria</taxon>
        <taxon>Pseudomonadati</taxon>
        <taxon>Bacteroidota</taxon>
        <taxon>Flavobacteriia</taxon>
        <taxon>Flavobacteriales</taxon>
        <taxon>Weeksellaceae</taxon>
        <taxon>Chryseobacterium group</taxon>
        <taxon>Halpernia</taxon>
    </lineage>
</organism>
<keyword evidence="7" id="KW-1185">Reference proteome</keyword>
<dbReference type="EMBL" id="FNUS01000006">
    <property type="protein sequence ID" value="SEG47198.1"/>
    <property type="molecule type" value="Genomic_DNA"/>
</dbReference>
<accession>A0A1H6AER1</accession>